<accession>A0ABQ9X7P8</accession>
<proteinExistence type="predicted"/>
<sequence>MAPCWMCVTSERESEVVELSISIMLLSHPHKSVVSASMNVVGGVDDEKRGFLTVTASALQTQLTCSVQSDSHTSKSHIQNSTLQQALQMLEEKSEATH</sequence>
<keyword evidence="2" id="KW-1185">Reference proteome</keyword>
<evidence type="ECO:0000313" key="2">
    <source>
        <dbReference type="Proteomes" id="UP001281761"/>
    </source>
</evidence>
<name>A0ABQ9X7P8_9EUKA</name>
<gene>
    <name evidence="1" type="ORF">BLNAU_17126</name>
</gene>
<evidence type="ECO:0000313" key="1">
    <source>
        <dbReference type="EMBL" id="KAK2947899.1"/>
    </source>
</evidence>
<dbReference type="Proteomes" id="UP001281761">
    <property type="component" value="Unassembled WGS sequence"/>
</dbReference>
<organism evidence="1 2">
    <name type="scientific">Blattamonas nauphoetae</name>
    <dbReference type="NCBI Taxonomy" id="2049346"/>
    <lineage>
        <taxon>Eukaryota</taxon>
        <taxon>Metamonada</taxon>
        <taxon>Preaxostyla</taxon>
        <taxon>Oxymonadida</taxon>
        <taxon>Blattamonas</taxon>
    </lineage>
</organism>
<comment type="caution">
    <text evidence="1">The sequence shown here is derived from an EMBL/GenBank/DDBJ whole genome shotgun (WGS) entry which is preliminary data.</text>
</comment>
<protein>
    <submittedName>
        <fullName evidence="1">Uncharacterized protein</fullName>
    </submittedName>
</protein>
<dbReference type="EMBL" id="JARBJD010000188">
    <property type="protein sequence ID" value="KAK2947899.1"/>
    <property type="molecule type" value="Genomic_DNA"/>
</dbReference>
<reference evidence="1 2" key="1">
    <citation type="journal article" date="2022" name="bioRxiv">
        <title>Genomics of Preaxostyla Flagellates Illuminates Evolutionary Transitions and the Path Towards Mitochondrial Loss.</title>
        <authorList>
            <person name="Novak L.V.F."/>
            <person name="Treitli S.C."/>
            <person name="Pyrih J."/>
            <person name="Halakuc P."/>
            <person name="Pipaliya S.V."/>
            <person name="Vacek V."/>
            <person name="Brzon O."/>
            <person name="Soukal P."/>
            <person name="Eme L."/>
            <person name="Dacks J.B."/>
            <person name="Karnkowska A."/>
            <person name="Elias M."/>
            <person name="Hampl V."/>
        </authorList>
    </citation>
    <scope>NUCLEOTIDE SEQUENCE [LARGE SCALE GENOMIC DNA]</scope>
    <source>
        <strain evidence="1">NAU3</strain>
        <tissue evidence="1">Gut</tissue>
    </source>
</reference>